<evidence type="ECO:0000256" key="2">
    <source>
        <dbReference type="ARBA" id="ARBA00005695"/>
    </source>
</evidence>
<comment type="similarity">
    <text evidence="2">Belongs to the bacterial solute-binding protein 5 family.</text>
</comment>
<dbReference type="CDD" id="cd08492">
    <property type="entry name" value="PBP2_NikA_DppA_OppA_like_15"/>
    <property type="match status" value="1"/>
</dbReference>
<organism evidence="7 8">
    <name type="scientific">Aeromicrobium endophyticum</name>
    <dbReference type="NCBI Taxonomy" id="2292704"/>
    <lineage>
        <taxon>Bacteria</taxon>
        <taxon>Bacillati</taxon>
        <taxon>Actinomycetota</taxon>
        <taxon>Actinomycetes</taxon>
        <taxon>Propionibacteriales</taxon>
        <taxon>Nocardioidaceae</taxon>
        <taxon>Aeromicrobium</taxon>
    </lineage>
</organism>
<evidence type="ECO:0000259" key="6">
    <source>
        <dbReference type="Pfam" id="PF00496"/>
    </source>
</evidence>
<dbReference type="Pfam" id="PF00496">
    <property type="entry name" value="SBP_bac_5"/>
    <property type="match status" value="1"/>
</dbReference>
<protein>
    <submittedName>
        <fullName evidence="7">ABC transporter substrate-binding protein</fullName>
    </submittedName>
</protein>
<gene>
    <name evidence="7" type="ORF">DX116_09670</name>
</gene>
<comment type="caution">
    <text evidence="7">The sequence shown here is derived from an EMBL/GenBank/DDBJ whole genome shotgun (WGS) entry which is preliminary data.</text>
</comment>
<dbReference type="GO" id="GO:0043190">
    <property type="term" value="C:ATP-binding cassette (ABC) transporter complex"/>
    <property type="evidence" value="ECO:0007669"/>
    <property type="project" value="InterPro"/>
</dbReference>
<dbReference type="PANTHER" id="PTHR30290">
    <property type="entry name" value="PERIPLASMIC BINDING COMPONENT OF ABC TRANSPORTER"/>
    <property type="match status" value="1"/>
</dbReference>
<dbReference type="InterPro" id="IPR000914">
    <property type="entry name" value="SBP_5_dom"/>
</dbReference>
<dbReference type="InterPro" id="IPR030678">
    <property type="entry name" value="Peptide/Ni-bd"/>
</dbReference>
<keyword evidence="3" id="KW-0813">Transport</keyword>
<accession>A0A371PCW1</accession>
<evidence type="ECO:0000313" key="8">
    <source>
        <dbReference type="Proteomes" id="UP000265581"/>
    </source>
</evidence>
<dbReference type="SUPFAM" id="SSF53850">
    <property type="entry name" value="Periplasmic binding protein-like II"/>
    <property type="match status" value="1"/>
</dbReference>
<feature type="chain" id="PRO_5039078128" evidence="5">
    <location>
        <begin position="29"/>
        <end position="557"/>
    </location>
</feature>
<dbReference type="InterPro" id="IPR039424">
    <property type="entry name" value="SBP_5"/>
</dbReference>
<dbReference type="RefSeq" id="WP_119703883.1">
    <property type="nucleotide sequence ID" value="NZ_JBHSOI010000001.1"/>
</dbReference>
<dbReference type="Gene3D" id="3.40.190.10">
    <property type="entry name" value="Periplasmic binding protein-like II"/>
    <property type="match status" value="1"/>
</dbReference>
<dbReference type="Gene3D" id="3.10.105.10">
    <property type="entry name" value="Dipeptide-binding Protein, Domain 3"/>
    <property type="match status" value="1"/>
</dbReference>
<name>A0A371PCW1_9ACTN</name>
<evidence type="ECO:0000256" key="1">
    <source>
        <dbReference type="ARBA" id="ARBA00004196"/>
    </source>
</evidence>
<evidence type="ECO:0000256" key="4">
    <source>
        <dbReference type="ARBA" id="ARBA00022729"/>
    </source>
</evidence>
<dbReference type="Proteomes" id="UP000265581">
    <property type="component" value="Unassembled WGS sequence"/>
</dbReference>
<evidence type="ECO:0000313" key="7">
    <source>
        <dbReference type="EMBL" id="REK73774.1"/>
    </source>
</evidence>
<dbReference type="AlphaFoldDB" id="A0A371PCW1"/>
<comment type="subcellular location">
    <subcellularLocation>
        <location evidence="1">Cell envelope</location>
    </subcellularLocation>
</comment>
<proteinExistence type="inferred from homology"/>
<feature type="domain" description="Solute-binding protein family 5" evidence="6">
    <location>
        <begin position="95"/>
        <end position="460"/>
    </location>
</feature>
<dbReference type="PIRSF" id="PIRSF002741">
    <property type="entry name" value="MppA"/>
    <property type="match status" value="1"/>
</dbReference>
<dbReference type="OrthoDB" id="9796817at2"/>
<dbReference type="PANTHER" id="PTHR30290:SF10">
    <property type="entry name" value="PERIPLASMIC OLIGOPEPTIDE-BINDING PROTEIN-RELATED"/>
    <property type="match status" value="1"/>
</dbReference>
<keyword evidence="8" id="KW-1185">Reference proteome</keyword>
<keyword evidence="4 5" id="KW-0732">Signal</keyword>
<dbReference type="GO" id="GO:1904680">
    <property type="term" value="F:peptide transmembrane transporter activity"/>
    <property type="evidence" value="ECO:0007669"/>
    <property type="project" value="TreeGrafter"/>
</dbReference>
<dbReference type="GO" id="GO:0030313">
    <property type="term" value="C:cell envelope"/>
    <property type="evidence" value="ECO:0007669"/>
    <property type="project" value="UniProtKB-SubCell"/>
</dbReference>
<sequence length="557" mass="59757">MSFRRSLSARRGVAAVAVTVAATLGLSACSSSDPGGSSAGDGGTPVAGGTLKVAFWPDNAAFTCVDPFQTYWIEHRTVIRNLADSLTDQDPKTGEIKPWLADSWKVSPDGLTYTFSLKQGVTFSDGSPVDAAAIKGNVDGWLDTVKATNGAAFGSSYVLGLKGAKVIDPKTVELDFSQPNSSFLQATSTTNLAIISPDSYAKTPAQRCAGDFTASGAFTLDSYKPNELLKIVKRPGYAWGSALSKNTGEAHLDAVEFTYVAEDSVRTGNLVSKAIDIAWPRNPFTVEDRELIERSDATVEQRSLPGVALTLFPNVSSGRILSDPAVRKALYKAIDLESYASTAYGKDYPVVGGPFDETTPYFAAQKDKLAFDRDEAEQLLDSAGWTRTGNGYRTKDGKRLTLVDQIQVLTPGDELLQDQLKQVGIDLKLDVVPAAERPAKIANGDYDLSGTYFTRADPGALQFILDPDLANSKALATNASTPETLAKIKALFAQAIQTTDEAESKKAYTELQALLIDEGVTYPIAERVQFAGVSKAVHGFSFTSESFLKLNDVWKSK</sequence>
<dbReference type="GO" id="GO:0042597">
    <property type="term" value="C:periplasmic space"/>
    <property type="evidence" value="ECO:0007669"/>
    <property type="project" value="UniProtKB-ARBA"/>
</dbReference>
<dbReference type="EMBL" id="QUBR01000001">
    <property type="protein sequence ID" value="REK73774.1"/>
    <property type="molecule type" value="Genomic_DNA"/>
</dbReference>
<dbReference type="GO" id="GO:0015833">
    <property type="term" value="P:peptide transport"/>
    <property type="evidence" value="ECO:0007669"/>
    <property type="project" value="TreeGrafter"/>
</dbReference>
<evidence type="ECO:0000256" key="3">
    <source>
        <dbReference type="ARBA" id="ARBA00022448"/>
    </source>
</evidence>
<evidence type="ECO:0000256" key="5">
    <source>
        <dbReference type="SAM" id="SignalP"/>
    </source>
</evidence>
<reference evidence="7 8" key="1">
    <citation type="submission" date="2018-08" db="EMBL/GenBank/DDBJ databases">
        <title>Aeromicrobium sp. M2KJ-4, whole genome shotgun sequence.</title>
        <authorList>
            <person name="Tuo L."/>
        </authorList>
    </citation>
    <scope>NUCLEOTIDE SEQUENCE [LARGE SCALE GENOMIC DNA]</scope>
    <source>
        <strain evidence="7 8">M2KJ-4</strain>
    </source>
</reference>
<feature type="signal peptide" evidence="5">
    <location>
        <begin position="1"/>
        <end position="28"/>
    </location>
</feature>
<dbReference type="PROSITE" id="PS51257">
    <property type="entry name" value="PROKAR_LIPOPROTEIN"/>
    <property type="match status" value="1"/>
</dbReference>